<name>A0ABD5WTX9_9EURY</name>
<dbReference type="EMBL" id="JBHTAG010000002">
    <property type="protein sequence ID" value="MFC7096766.1"/>
    <property type="molecule type" value="Genomic_DNA"/>
</dbReference>
<keyword evidence="3" id="KW-1185">Reference proteome</keyword>
<keyword evidence="1" id="KW-0472">Membrane</keyword>
<dbReference type="RefSeq" id="WP_276238773.1">
    <property type="nucleotide sequence ID" value="NZ_CP119989.1"/>
</dbReference>
<accession>A0ABD5WTX9</accession>
<dbReference type="InterPro" id="IPR055943">
    <property type="entry name" value="DUF7521"/>
</dbReference>
<sequence>MSATVPPLVIVFKTLTLVIGGFVTYTAARAARKTGWAGLTYLAIGFGIATFGSLLAGVADQSLLLDTSTALVVENALTTTGFAVIGYSLYATQRGAGGDP</sequence>
<dbReference type="AlphaFoldDB" id="A0ABD5WTX9"/>
<proteinExistence type="predicted"/>
<feature type="transmembrane region" description="Helical" evidence="1">
    <location>
        <begin position="71"/>
        <end position="90"/>
    </location>
</feature>
<evidence type="ECO:0000256" key="1">
    <source>
        <dbReference type="SAM" id="Phobius"/>
    </source>
</evidence>
<dbReference type="Pfam" id="PF24365">
    <property type="entry name" value="DUF7521"/>
    <property type="match status" value="1"/>
</dbReference>
<keyword evidence="1" id="KW-1133">Transmembrane helix</keyword>
<feature type="transmembrane region" description="Helical" evidence="1">
    <location>
        <begin position="6"/>
        <end position="27"/>
    </location>
</feature>
<evidence type="ECO:0000313" key="2">
    <source>
        <dbReference type="EMBL" id="MFC7096766.1"/>
    </source>
</evidence>
<dbReference type="GeneID" id="79269341"/>
<dbReference type="Proteomes" id="UP001596388">
    <property type="component" value="Unassembled WGS sequence"/>
</dbReference>
<gene>
    <name evidence="2" type="ORF">ACFQKD_05560</name>
</gene>
<keyword evidence="1" id="KW-0812">Transmembrane</keyword>
<comment type="caution">
    <text evidence="2">The sequence shown here is derived from an EMBL/GenBank/DDBJ whole genome shotgun (WGS) entry which is preliminary data.</text>
</comment>
<feature type="transmembrane region" description="Helical" evidence="1">
    <location>
        <begin position="39"/>
        <end position="59"/>
    </location>
</feature>
<organism evidence="2 3">
    <name type="scientific">Halobaculum marinum</name>
    <dbReference type="NCBI Taxonomy" id="3031996"/>
    <lineage>
        <taxon>Archaea</taxon>
        <taxon>Methanobacteriati</taxon>
        <taxon>Methanobacteriota</taxon>
        <taxon>Stenosarchaea group</taxon>
        <taxon>Halobacteria</taxon>
        <taxon>Halobacteriales</taxon>
        <taxon>Haloferacaceae</taxon>
        <taxon>Halobaculum</taxon>
    </lineage>
</organism>
<evidence type="ECO:0000313" key="3">
    <source>
        <dbReference type="Proteomes" id="UP001596388"/>
    </source>
</evidence>
<protein>
    <submittedName>
        <fullName evidence="2">Uncharacterized protein</fullName>
    </submittedName>
</protein>
<reference evidence="2 3" key="1">
    <citation type="journal article" date="2019" name="Int. J. Syst. Evol. Microbiol.">
        <title>The Global Catalogue of Microorganisms (GCM) 10K type strain sequencing project: providing services to taxonomists for standard genome sequencing and annotation.</title>
        <authorList>
            <consortium name="The Broad Institute Genomics Platform"/>
            <consortium name="The Broad Institute Genome Sequencing Center for Infectious Disease"/>
            <person name="Wu L."/>
            <person name="Ma J."/>
        </authorList>
    </citation>
    <scope>NUCLEOTIDE SEQUENCE [LARGE SCALE GENOMIC DNA]</scope>
    <source>
        <strain evidence="2 3">DT55</strain>
    </source>
</reference>